<dbReference type="Proteomes" id="UP001148629">
    <property type="component" value="Unassembled WGS sequence"/>
</dbReference>
<protein>
    <submittedName>
        <fullName evidence="1">Uncharacterized protein</fullName>
    </submittedName>
</protein>
<evidence type="ECO:0000313" key="2">
    <source>
        <dbReference type="Proteomes" id="UP001148629"/>
    </source>
</evidence>
<evidence type="ECO:0000313" key="1">
    <source>
        <dbReference type="EMBL" id="KAJ3536163.1"/>
    </source>
</evidence>
<proteinExistence type="predicted"/>
<comment type="caution">
    <text evidence="1">The sequence shown here is derived from an EMBL/GenBank/DDBJ whole genome shotgun (WGS) entry which is preliminary data.</text>
</comment>
<sequence>MSTAHRRLDDEPSSPSPKRPRFDLDPISCDPHDDDASDTDFENLEDIPARVTGSTSHLHETDADKLTPPNNWVPLPDDELLLVPDGIEDDSSSCQGIEAPRTASANPISPSHNSWVGQHSSGSEAAARALASPASAETEPTVSPTIMCQLRVMIESYDKAASSSSDNGWVSGQSLCQSAASTQQPVGPMPRANLRLRVISAQITVGISCRAYFPDPICMSSTDSHTIECGISGFHDVCDSTVEPTLILARGTFQFKDQARSGSYSEQLFTSISEHAAIIDTVDEILQLDVCWRTGWQTILRDHTRDVVHRRTRESCRSFNEVMLSWLAARLIQGAVSVGEYTCRDCYDDYFLVEDEIAGKVCQTL</sequence>
<reference evidence="1" key="1">
    <citation type="submission" date="2022-08" db="EMBL/GenBank/DDBJ databases">
        <title>Genome Sequence of Fusarium decemcellulare.</title>
        <authorList>
            <person name="Buettner E."/>
        </authorList>
    </citation>
    <scope>NUCLEOTIDE SEQUENCE</scope>
    <source>
        <strain evidence="1">Babe19</strain>
    </source>
</reference>
<accession>A0ACC1SBG8</accession>
<dbReference type="EMBL" id="JANRMS010000661">
    <property type="protein sequence ID" value="KAJ3536163.1"/>
    <property type="molecule type" value="Genomic_DNA"/>
</dbReference>
<gene>
    <name evidence="1" type="ORF">NM208_g6837</name>
</gene>
<organism evidence="1 2">
    <name type="scientific">Fusarium decemcellulare</name>
    <dbReference type="NCBI Taxonomy" id="57161"/>
    <lineage>
        <taxon>Eukaryota</taxon>
        <taxon>Fungi</taxon>
        <taxon>Dikarya</taxon>
        <taxon>Ascomycota</taxon>
        <taxon>Pezizomycotina</taxon>
        <taxon>Sordariomycetes</taxon>
        <taxon>Hypocreomycetidae</taxon>
        <taxon>Hypocreales</taxon>
        <taxon>Nectriaceae</taxon>
        <taxon>Fusarium</taxon>
        <taxon>Fusarium decemcellulare species complex</taxon>
    </lineage>
</organism>
<keyword evidence="2" id="KW-1185">Reference proteome</keyword>
<name>A0ACC1SBG8_9HYPO</name>